<evidence type="ECO:0000313" key="3">
    <source>
        <dbReference type="Proteomes" id="UP000676194"/>
    </source>
</evidence>
<sequence>MLRRRFLTLFLASTLFGFTREIQAQDWPQFRGPHRDGVSPDKGLLKEWPKDGPEVVWKCSDLGVGFSSVAIQGDRIYTMGDLKDGCYVFGIDRAKGTLLWKKLIGKAGGNYVGPRCTPTADGDSVYALGQFGDFVCLDSKTGEERWKKNIGKDFKGRSGGWNFAESPLIDGDKLVVTPGGADFTMVALNKKTGDLIWKGLVPGGDTAGYSSIVVADIDGVKQYIQLMANGLVSFSADKGELLWRYGTGNDRFGHNTANIPTAIVQGNQIFASAGYGRGAALLTVSSSGGKFDVHEEYWVNALTNKHGGVIHVGDSVYGDRDDSGRPWSADFKTGKVKWSKSDRSKGNGSASPTFADGLLYIRYANGWVSLVNPEDGKEISTFKIPNGSSNCWAHPVVIGGKMYIRENDTLWCYDVKGK</sequence>
<proteinExistence type="predicted"/>
<dbReference type="Proteomes" id="UP000676194">
    <property type="component" value="Chromosome"/>
</dbReference>
<dbReference type="Gene3D" id="2.130.10.10">
    <property type="entry name" value="YVTN repeat-like/Quinoprotein amine dehydrogenase"/>
    <property type="match status" value="1"/>
</dbReference>
<organism evidence="2 3">
    <name type="scientific">Telmatocola sphagniphila</name>
    <dbReference type="NCBI Taxonomy" id="1123043"/>
    <lineage>
        <taxon>Bacteria</taxon>
        <taxon>Pseudomonadati</taxon>
        <taxon>Planctomycetota</taxon>
        <taxon>Planctomycetia</taxon>
        <taxon>Gemmatales</taxon>
        <taxon>Gemmataceae</taxon>
    </lineage>
</organism>
<keyword evidence="3" id="KW-1185">Reference proteome</keyword>
<dbReference type="SMART" id="SM00564">
    <property type="entry name" value="PQQ"/>
    <property type="match status" value="6"/>
</dbReference>
<dbReference type="InterPro" id="IPR002372">
    <property type="entry name" value="PQQ_rpt_dom"/>
</dbReference>
<dbReference type="SUPFAM" id="SSF50998">
    <property type="entry name" value="Quinoprotein alcohol dehydrogenase-like"/>
    <property type="match status" value="1"/>
</dbReference>
<dbReference type="PANTHER" id="PTHR34512:SF30">
    <property type="entry name" value="OUTER MEMBRANE PROTEIN ASSEMBLY FACTOR BAMB"/>
    <property type="match status" value="1"/>
</dbReference>
<evidence type="ECO:0000259" key="1">
    <source>
        <dbReference type="Pfam" id="PF13360"/>
    </source>
</evidence>
<feature type="domain" description="Pyrrolo-quinoline quinone repeat" evidence="1">
    <location>
        <begin position="88"/>
        <end position="339"/>
    </location>
</feature>
<gene>
    <name evidence="2" type="ORF">KIH39_16040</name>
</gene>
<dbReference type="InterPro" id="IPR018391">
    <property type="entry name" value="PQQ_b-propeller_rpt"/>
</dbReference>
<dbReference type="RefSeq" id="WP_213494230.1">
    <property type="nucleotide sequence ID" value="NZ_CP074694.1"/>
</dbReference>
<name>A0A8E6B2S2_9BACT</name>
<reference evidence="2" key="1">
    <citation type="submission" date="2021-05" db="EMBL/GenBank/DDBJ databases">
        <title>Complete genome sequence of the cellulolytic planctomycete Telmatocola sphagniphila SP2T and characterization of the first cellulase from planctomycetes.</title>
        <authorList>
            <person name="Rakitin A.L."/>
            <person name="Beletsky A.V."/>
            <person name="Naumoff D.G."/>
            <person name="Kulichevskaya I.S."/>
            <person name="Mardanov A.V."/>
            <person name="Ravin N.V."/>
            <person name="Dedysh S.N."/>
        </authorList>
    </citation>
    <scope>NUCLEOTIDE SEQUENCE</scope>
    <source>
        <strain evidence="2">SP2T</strain>
    </source>
</reference>
<dbReference type="InterPro" id="IPR011047">
    <property type="entry name" value="Quinoprotein_ADH-like_sf"/>
</dbReference>
<protein>
    <submittedName>
        <fullName evidence="2">PQQ-binding-like beta-propeller repeat protein</fullName>
    </submittedName>
</protein>
<dbReference type="Pfam" id="PF13360">
    <property type="entry name" value="PQQ_2"/>
    <property type="match status" value="1"/>
</dbReference>
<dbReference type="AlphaFoldDB" id="A0A8E6B2S2"/>
<dbReference type="InterPro" id="IPR015943">
    <property type="entry name" value="WD40/YVTN_repeat-like_dom_sf"/>
</dbReference>
<dbReference type="PANTHER" id="PTHR34512">
    <property type="entry name" value="CELL SURFACE PROTEIN"/>
    <property type="match status" value="1"/>
</dbReference>
<evidence type="ECO:0000313" key="2">
    <source>
        <dbReference type="EMBL" id="QVL30359.1"/>
    </source>
</evidence>
<accession>A0A8E6B2S2</accession>
<dbReference type="KEGG" id="tsph:KIH39_16040"/>
<dbReference type="EMBL" id="CP074694">
    <property type="protein sequence ID" value="QVL30359.1"/>
    <property type="molecule type" value="Genomic_DNA"/>
</dbReference>